<keyword evidence="2 6" id="KW-0812">Transmembrane</keyword>
<sequence>SSWWMNLLQDGDSLKWLTSPEESPSFVDWEKHTDFYMDRSAGVLTTTKSNTQWSLRDLSSKQASICEMQDLQDADHTSVYVEDRTSAQDEYDEAYEVDLQCVPRGWFVSNSIIWFKDGTAIYAETSEKRLHLVLKAPFQMENVSEFQGYYYCSAALENLSKHTFSTKVLVKFPGVHTFVLRMKSEIPEYTKCSDLESLEIPFIEEFNKYLDAHYSNGSRLFLKDITCTDSVISTYHHFYIHEDMGTEKELQNFLERSIISGNGTLFESLKRLNINKDDISFKSTVSCPKDMSHHNGHHLTWPETPIGQSALPDEMCVTEDGSALERKCLGDFYTGAHWSPVEKDCADVQSELTMTLHKLANVDVTEDNVLNSTLSMETLTTTSEDLSAADLQYVEQILRNVASIPAVELEVLRSAVHTVDTTMDEISTSESGDILSSVTGKISSAVENIALNAQTNNQAFKVAGSNTAVSLLPLTLIPRGGVLEKWGSNVTVLFDDSNRDPEKWLEEFESFEVALLLPRNVLAENRRNNSAYIFIAVRRYSMFLENVEVISPVIDVVLRTEHIYNVDPPLTLVFKVKEMDLRDRKSHCASWDGTINNNVGGWSYKGCVTVLMDPTHVRCYCDHLTSFAVISEIESGYQTPKFQTGGATNTAYIVCSLLLLGLGIMILSFVIFRRRRRQEIQVQDNLPLPVMDTNFTSHIDSALN</sequence>
<dbReference type="Proteomes" id="UP000499080">
    <property type="component" value="Unassembled WGS sequence"/>
</dbReference>
<keyword evidence="10" id="KW-1185">Reference proteome</keyword>
<evidence type="ECO:0000313" key="9">
    <source>
        <dbReference type="EMBL" id="GBM76696.1"/>
    </source>
</evidence>
<dbReference type="PROSITE" id="PS50835">
    <property type="entry name" value="IG_LIKE"/>
    <property type="match status" value="1"/>
</dbReference>
<evidence type="ECO:0000256" key="6">
    <source>
        <dbReference type="SAM" id="Phobius"/>
    </source>
</evidence>
<evidence type="ECO:0000256" key="5">
    <source>
        <dbReference type="ARBA" id="ARBA00023157"/>
    </source>
</evidence>
<evidence type="ECO:0000259" key="8">
    <source>
        <dbReference type="PROSITE" id="PS50835"/>
    </source>
</evidence>
<accession>A0A4Y2II91</accession>
<evidence type="ECO:0000313" key="10">
    <source>
        <dbReference type="Proteomes" id="UP000499080"/>
    </source>
</evidence>
<proteinExistence type="predicted"/>
<dbReference type="OrthoDB" id="6355589at2759"/>
<dbReference type="InterPro" id="IPR057244">
    <property type="entry name" value="GAIN_B"/>
</dbReference>
<dbReference type="InterPro" id="IPR007110">
    <property type="entry name" value="Ig-like_dom"/>
</dbReference>
<name>A0A4Y2II91_ARAVE</name>
<dbReference type="Gene3D" id="2.60.220.50">
    <property type="match status" value="1"/>
</dbReference>
<dbReference type="EMBL" id="BGPR01002640">
    <property type="protein sequence ID" value="GBM76696.1"/>
    <property type="molecule type" value="Genomic_DNA"/>
</dbReference>
<keyword evidence="4 6" id="KW-0472">Membrane</keyword>
<keyword evidence="5" id="KW-1015">Disulfide bond</keyword>
<dbReference type="PANTHER" id="PTHR45692">
    <property type="entry name" value="G_PROTEIN_RECEP_F2_4 DOMAIN-CONTAINING PROTEIN"/>
    <property type="match status" value="1"/>
</dbReference>
<protein>
    <submittedName>
        <fullName evidence="9">Uncharacterized protein</fullName>
    </submittedName>
</protein>
<gene>
    <name evidence="9" type="ORF">AVEN_196961-2_1</name>
</gene>
<feature type="domain" description="Ig-like" evidence="8">
    <location>
        <begin position="97"/>
        <end position="165"/>
    </location>
</feature>
<evidence type="ECO:0000259" key="7">
    <source>
        <dbReference type="PROSITE" id="PS50221"/>
    </source>
</evidence>
<dbReference type="Pfam" id="PF01825">
    <property type="entry name" value="GPS"/>
    <property type="match status" value="1"/>
</dbReference>
<organism evidence="9 10">
    <name type="scientific">Araneus ventricosus</name>
    <name type="common">Orbweaver spider</name>
    <name type="synonym">Epeira ventricosa</name>
    <dbReference type="NCBI Taxonomy" id="182803"/>
    <lineage>
        <taxon>Eukaryota</taxon>
        <taxon>Metazoa</taxon>
        <taxon>Ecdysozoa</taxon>
        <taxon>Arthropoda</taxon>
        <taxon>Chelicerata</taxon>
        <taxon>Arachnida</taxon>
        <taxon>Araneae</taxon>
        <taxon>Araneomorphae</taxon>
        <taxon>Entelegynae</taxon>
        <taxon>Araneoidea</taxon>
        <taxon>Araneidae</taxon>
        <taxon>Araneus</taxon>
    </lineage>
</organism>
<dbReference type="AlphaFoldDB" id="A0A4Y2II91"/>
<feature type="transmembrane region" description="Helical" evidence="6">
    <location>
        <begin position="651"/>
        <end position="672"/>
    </location>
</feature>
<dbReference type="SMART" id="SM00303">
    <property type="entry name" value="GPS"/>
    <property type="match status" value="1"/>
</dbReference>
<feature type="domain" description="GAIN-B" evidence="7">
    <location>
        <begin position="488"/>
        <end position="637"/>
    </location>
</feature>
<dbReference type="PANTHER" id="PTHR45692:SF1">
    <property type="entry name" value="G-PROTEIN COUPLED RECEPTORS FAMILY 2 PROFILE 2 DOMAIN-CONTAINING PROTEIN"/>
    <property type="match status" value="1"/>
</dbReference>
<evidence type="ECO:0000256" key="4">
    <source>
        <dbReference type="ARBA" id="ARBA00023136"/>
    </source>
</evidence>
<evidence type="ECO:0000256" key="2">
    <source>
        <dbReference type="ARBA" id="ARBA00022692"/>
    </source>
</evidence>
<comment type="caution">
    <text evidence="9">The sequence shown here is derived from an EMBL/GenBank/DDBJ whole genome shotgun (WGS) entry which is preliminary data.</text>
</comment>
<evidence type="ECO:0000256" key="1">
    <source>
        <dbReference type="ARBA" id="ARBA00004370"/>
    </source>
</evidence>
<evidence type="ECO:0000256" key="3">
    <source>
        <dbReference type="ARBA" id="ARBA00022989"/>
    </source>
</evidence>
<comment type="subcellular location">
    <subcellularLocation>
        <location evidence="1">Membrane</location>
    </subcellularLocation>
</comment>
<reference evidence="9 10" key="1">
    <citation type="journal article" date="2019" name="Sci. Rep.">
        <title>Orb-weaving spider Araneus ventricosus genome elucidates the spidroin gene catalogue.</title>
        <authorList>
            <person name="Kono N."/>
            <person name="Nakamura H."/>
            <person name="Ohtoshi R."/>
            <person name="Moran D.A.P."/>
            <person name="Shinohara A."/>
            <person name="Yoshida Y."/>
            <person name="Fujiwara M."/>
            <person name="Mori M."/>
            <person name="Tomita M."/>
            <person name="Arakawa K."/>
        </authorList>
    </citation>
    <scope>NUCLEOTIDE SEQUENCE [LARGE SCALE GENOMIC DNA]</scope>
</reference>
<feature type="non-terminal residue" evidence="9">
    <location>
        <position position="1"/>
    </location>
</feature>
<dbReference type="GO" id="GO:0016020">
    <property type="term" value="C:membrane"/>
    <property type="evidence" value="ECO:0007669"/>
    <property type="project" value="UniProtKB-SubCell"/>
</dbReference>
<keyword evidence="3 6" id="KW-1133">Transmembrane helix</keyword>
<dbReference type="InterPro" id="IPR046338">
    <property type="entry name" value="GAIN_dom_sf"/>
</dbReference>
<dbReference type="PROSITE" id="PS50221">
    <property type="entry name" value="GAIN_B"/>
    <property type="match status" value="1"/>
</dbReference>
<dbReference type="InterPro" id="IPR000203">
    <property type="entry name" value="GPS"/>
</dbReference>